<protein>
    <submittedName>
        <fullName evidence="2">Uncharacterized protein</fullName>
    </submittedName>
</protein>
<sequence length="247" mass="27949">MAESRDHRRKKGTKPIKVSGKPTKHKEKNFSIKPTNRYLPELKEVSEDMGADLIAGDIDEVAADKERALAIRASADKELHSLDNAIVRPMLITPMAQATINDPPENVQQAFAQSRIHIVRTNGFLESQKKNREHYLNPQVMAAPNVRRDTKIILIQAKLDVETYKINLDEPLIADQYGNIPPLASPKEMTFLHTIMPQDQHLEGDIAQLHLYLLTNLRPDQKPDAISLAQAYIQYRLALIVLRRGSN</sequence>
<proteinExistence type="predicted"/>
<evidence type="ECO:0000313" key="2">
    <source>
        <dbReference type="EMBL" id="KKN93648.1"/>
    </source>
</evidence>
<name>A0A0F9XN75_9ZZZZ</name>
<dbReference type="EMBL" id="LAZR01000084">
    <property type="protein sequence ID" value="KKN93648.1"/>
    <property type="molecule type" value="Genomic_DNA"/>
</dbReference>
<organism evidence="2">
    <name type="scientific">marine sediment metagenome</name>
    <dbReference type="NCBI Taxonomy" id="412755"/>
    <lineage>
        <taxon>unclassified sequences</taxon>
        <taxon>metagenomes</taxon>
        <taxon>ecological metagenomes</taxon>
    </lineage>
</organism>
<evidence type="ECO:0000256" key="1">
    <source>
        <dbReference type="SAM" id="MobiDB-lite"/>
    </source>
</evidence>
<dbReference type="AlphaFoldDB" id="A0A0F9XN75"/>
<gene>
    <name evidence="2" type="ORF">LCGC14_0194800</name>
</gene>
<accession>A0A0F9XN75</accession>
<feature type="region of interest" description="Disordered" evidence="1">
    <location>
        <begin position="1"/>
        <end position="31"/>
    </location>
</feature>
<comment type="caution">
    <text evidence="2">The sequence shown here is derived from an EMBL/GenBank/DDBJ whole genome shotgun (WGS) entry which is preliminary data.</text>
</comment>
<reference evidence="2" key="1">
    <citation type="journal article" date="2015" name="Nature">
        <title>Complex archaea that bridge the gap between prokaryotes and eukaryotes.</title>
        <authorList>
            <person name="Spang A."/>
            <person name="Saw J.H."/>
            <person name="Jorgensen S.L."/>
            <person name="Zaremba-Niedzwiedzka K."/>
            <person name="Martijn J."/>
            <person name="Lind A.E."/>
            <person name="van Eijk R."/>
            <person name="Schleper C."/>
            <person name="Guy L."/>
            <person name="Ettema T.J."/>
        </authorList>
    </citation>
    <scope>NUCLEOTIDE SEQUENCE</scope>
</reference>